<comment type="caution">
    <text evidence="1">The sequence shown here is derived from an EMBL/GenBank/DDBJ whole genome shotgun (WGS) entry which is preliminary data.</text>
</comment>
<dbReference type="AlphaFoldDB" id="A0A136Q1I6"/>
<name>A0A136Q1I6_9FIRM</name>
<sequence>MQAAIPEKFFRKNPGGPPGFFCVLRSGKTTKKQTFFAGYI</sequence>
<dbReference type="EMBL" id="LSZW01000064">
    <property type="protein sequence ID" value="KXK64434.1"/>
    <property type="molecule type" value="Genomic_DNA"/>
</dbReference>
<dbReference type="Proteomes" id="UP000070366">
    <property type="component" value="Unassembled WGS sequence"/>
</dbReference>
<accession>A0A136Q1I6</accession>
<reference evidence="1 2" key="1">
    <citation type="submission" date="2016-02" db="EMBL/GenBank/DDBJ databases">
        <authorList>
            <person name="Wen L."/>
            <person name="He K."/>
            <person name="Yang H."/>
        </authorList>
    </citation>
    <scope>NUCLEOTIDE SEQUENCE [LARGE SCALE GENOMIC DNA]</scope>
    <source>
        <strain evidence="1 2">DSM 22607</strain>
    </source>
</reference>
<keyword evidence="2" id="KW-1185">Reference proteome</keyword>
<gene>
    <name evidence="1" type="ORF">HMPREF3293_02513</name>
</gene>
<proteinExistence type="predicted"/>
<dbReference type="STRING" id="626937.HMPREF3293_02513"/>
<protein>
    <submittedName>
        <fullName evidence="1">Uncharacterized protein</fullName>
    </submittedName>
</protein>
<evidence type="ECO:0000313" key="1">
    <source>
        <dbReference type="EMBL" id="KXK64434.1"/>
    </source>
</evidence>
<organism evidence="1 2">
    <name type="scientific">Christensenella minuta</name>
    <dbReference type="NCBI Taxonomy" id="626937"/>
    <lineage>
        <taxon>Bacteria</taxon>
        <taxon>Bacillati</taxon>
        <taxon>Bacillota</taxon>
        <taxon>Clostridia</taxon>
        <taxon>Christensenellales</taxon>
        <taxon>Christensenellaceae</taxon>
        <taxon>Christensenella</taxon>
    </lineage>
</organism>
<evidence type="ECO:0000313" key="2">
    <source>
        <dbReference type="Proteomes" id="UP000070366"/>
    </source>
</evidence>